<feature type="compositionally biased region" description="Polar residues" evidence="6">
    <location>
        <begin position="652"/>
        <end position="665"/>
    </location>
</feature>
<dbReference type="GO" id="GO:0006351">
    <property type="term" value="P:DNA-templated transcription"/>
    <property type="evidence" value="ECO:0007669"/>
    <property type="project" value="InterPro"/>
</dbReference>
<proteinExistence type="predicted"/>
<name>A0A0D2J000_9EURO</name>
<organism evidence="8 9">
    <name type="scientific">Rhinocladiella mackenziei CBS 650.93</name>
    <dbReference type="NCBI Taxonomy" id="1442369"/>
    <lineage>
        <taxon>Eukaryota</taxon>
        <taxon>Fungi</taxon>
        <taxon>Dikarya</taxon>
        <taxon>Ascomycota</taxon>
        <taxon>Pezizomycotina</taxon>
        <taxon>Eurotiomycetes</taxon>
        <taxon>Chaetothyriomycetidae</taxon>
        <taxon>Chaetothyriales</taxon>
        <taxon>Herpotrichiellaceae</taxon>
        <taxon>Rhinocladiella</taxon>
    </lineage>
</organism>
<keyword evidence="2" id="KW-0805">Transcription regulation</keyword>
<dbReference type="SMART" id="SM00066">
    <property type="entry name" value="GAL4"/>
    <property type="match status" value="1"/>
</dbReference>
<feature type="compositionally biased region" description="Polar residues" evidence="6">
    <location>
        <begin position="683"/>
        <end position="695"/>
    </location>
</feature>
<dbReference type="EMBL" id="KN847480">
    <property type="protein sequence ID" value="KIX02215.1"/>
    <property type="molecule type" value="Genomic_DNA"/>
</dbReference>
<accession>A0A0D2J000</accession>
<dbReference type="PANTHER" id="PTHR43374">
    <property type="entry name" value="FLAVIN PRENYLTRANSFERASE"/>
    <property type="match status" value="1"/>
</dbReference>
<feature type="region of interest" description="Disordered" evidence="6">
    <location>
        <begin position="647"/>
        <end position="695"/>
    </location>
</feature>
<dbReference type="GO" id="GO:0008270">
    <property type="term" value="F:zinc ion binding"/>
    <property type="evidence" value="ECO:0007669"/>
    <property type="project" value="InterPro"/>
</dbReference>
<dbReference type="InterPro" id="IPR001138">
    <property type="entry name" value="Zn2Cys6_DnaBD"/>
</dbReference>
<dbReference type="InterPro" id="IPR036864">
    <property type="entry name" value="Zn2-C6_fun-type_DNA-bd_sf"/>
</dbReference>
<keyword evidence="5" id="KW-0539">Nucleus</keyword>
<feature type="region of interest" description="Disordered" evidence="6">
    <location>
        <begin position="67"/>
        <end position="93"/>
    </location>
</feature>
<dbReference type="CDD" id="cd12148">
    <property type="entry name" value="fungal_TF_MHR"/>
    <property type="match status" value="1"/>
</dbReference>
<dbReference type="STRING" id="1442369.A0A0D2J000"/>
<dbReference type="AlphaFoldDB" id="A0A0D2J000"/>
<evidence type="ECO:0000259" key="7">
    <source>
        <dbReference type="PROSITE" id="PS50048"/>
    </source>
</evidence>
<protein>
    <recommendedName>
        <fullName evidence="7">Zn(2)-C6 fungal-type domain-containing protein</fullName>
    </recommendedName>
</protein>
<evidence type="ECO:0000313" key="9">
    <source>
        <dbReference type="Proteomes" id="UP000053617"/>
    </source>
</evidence>
<evidence type="ECO:0000256" key="6">
    <source>
        <dbReference type="SAM" id="MobiDB-lite"/>
    </source>
</evidence>
<dbReference type="PROSITE" id="PS00463">
    <property type="entry name" value="ZN2_CY6_FUNGAL_1"/>
    <property type="match status" value="1"/>
</dbReference>
<dbReference type="GO" id="GO:0000981">
    <property type="term" value="F:DNA-binding transcription factor activity, RNA polymerase II-specific"/>
    <property type="evidence" value="ECO:0007669"/>
    <property type="project" value="InterPro"/>
</dbReference>
<dbReference type="VEuPathDB" id="FungiDB:Z518_08154"/>
<evidence type="ECO:0000256" key="5">
    <source>
        <dbReference type="ARBA" id="ARBA00023242"/>
    </source>
</evidence>
<dbReference type="CDD" id="cd00067">
    <property type="entry name" value="GAL4"/>
    <property type="match status" value="1"/>
</dbReference>
<evidence type="ECO:0000256" key="4">
    <source>
        <dbReference type="ARBA" id="ARBA00023163"/>
    </source>
</evidence>
<dbReference type="Pfam" id="PF00172">
    <property type="entry name" value="Zn_clus"/>
    <property type="match status" value="1"/>
</dbReference>
<dbReference type="GO" id="GO:0003677">
    <property type="term" value="F:DNA binding"/>
    <property type="evidence" value="ECO:0007669"/>
    <property type="project" value="UniProtKB-KW"/>
</dbReference>
<dbReference type="Pfam" id="PF04082">
    <property type="entry name" value="Fungal_trans"/>
    <property type="match status" value="1"/>
</dbReference>
<dbReference type="InterPro" id="IPR004507">
    <property type="entry name" value="UbiX-like"/>
</dbReference>
<dbReference type="PROSITE" id="PS50048">
    <property type="entry name" value="ZN2_CY6_FUNGAL_2"/>
    <property type="match status" value="1"/>
</dbReference>
<dbReference type="Gene3D" id="4.10.240.10">
    <property type="entry name" value="Zn(2)-C6 fungal-type DNA-binding domain"/>
    <property type="match status" value="1"/>
</dbReference>
<evidence type="ECO:0000256" key="1">
    <source>
        <dbReference type="ARBA" id="ARBA00022723"/>
    </source>
</evidence>
<dbReference type="HOGENOM" id="CLU_014095_0_0_1"/>
<sequence>MDSSYQANPSDDHVTPTEVNQILRRKRKTRERRACYPCRQRKVKCNYESPCQRCIDRDHPDLCSYLQAPRAGGIEPPQDPPNTLDDSPRPPGADWNQLWSKLQTVELLLRDIKLEVPSHILTTDENALVRQTFSPGSSARKAYTPPLRIPTQSGLVTDECIHLGRNSVPVMAMALGNGSKEEALQDIIGKSVLPLFGLDNESATYPFTNLWGVTDEFARVREVCKLLPSDADCFQYLRQYRDNAHVLFPGVVDINELETDLTKFLIARSSPQAPASDHVNVYGQNVHCLSLLFACLASGCQCSALPRKEKQLTAQVYVCCAYECLRIVNYLSRPTIVDIQSLLVLGNVIANSMNAGVAWSLLGLTVRLAQTIGLHEPSRLSNSPDEMLLQEEVWWRIVWQDSLLSIIFDRTPSTFTVTPQRPDSVSSHRTDNLSYVDCMKRVCAVVLDIIRDRSVSTDPRQEIPLILKHRDSLAAIGSRAAPHLVEVTACRSMRDQLEHWSFHLHVSYVTSELHRPALKRQQVYAEMHLRQACIDNLANTVNAFLGLQNVSSSAKTSWAPIHKALSSALLLGIMKEQAENQRVSMLLNRFLSILADLNSDVGPSEMPAPMSRSIVALRRLLSPPPGMEVDDDEWDIDVQKLVPKRGEETPWTYETPSQSLSSTGENQDRRHSPHSVADDILWGSSTMPWSRTPSS</sequence>
<keyword evidence="1" id="KW-0479">Metal-binding</keyword>
<dbReference type="Proteomes" id="UP000053617">
    <property type="component" value="Unassembled WGS sequence"/>
</dbReference>
<evidence type="ECO:0000313" key="8">
    <source>
        <dbReference type="EMBL" id="KIX02215.1"/>
    </source>
</evidence>
<dbReference type="GO" id="GO:0016831">
    <property type="term" value="F:carboxy-lyase activity"/>
    <property type="evidence" value="ECO:0007669"/>
    <property type="project" value="TreeGrafter"/>
</dbReference>
<dbReference type="SMART" id="SM00906">
    <property type="entry name" value="Fungal_trans"/>
    <property type="match status" value="1"/>
</dbReference>
<dbReference type="SUPFAM" id="SSF57701">
    <property type="entry name" value="Zn2/Cys6 DNA-binding domain"/>
    <property type="match status" value="1"/>
</dbReference>
<dbReference type="GeneID" id="25296225"/>
<feature type="region of interest" description="Disordered" evidence="6">
    <location>
        <begin position="1"/>
        <end position="26"/>
    </location>
</feature>
<keyword evidence="4" id="KW-0804">Transcription</keyword>
<dbReference type="InterPro" id="IPR007219">
    <property type="entry name" value="XnlR_reg_dom"/>
</dbReference>
<evidence type="ECO:0000256" key="3">
    <source>
        <dbReference type="ARBA" id="ARBA00023125"/>
    </source>
</evidence>
<gene>
    <name evidence="8" type="ORF">Z518_08154</name>
</gene>
<reference evidence="8 9" key="1">
    <citation type="submission" date="2015-01" db="EMBL/GenBank/DDBJ databases">
        <title>The Genome Sequence of Rhinocladiella mackenzie CBS 650.93.</title>
        <authorList>
            <consortium name="The Broad Institute Genomics Platform"/>
            <person name="Cuomo C."/>
            <person name="de Hoog S."/>
            <person name="Gorbushina A."/>
            <person name="Stielow B."/>
            <person name="Teixiera M."/>
            <person name="Abouelleil A."/>
            <person name="Chapman S.B."/>
            <person name="Priest M."/>
            <person name="Young S.K."/>
            <person name="Wortman J."/>
            <person name="Nusbaum C."/>
            <person name="Birren B."/>
        </authorList>
    </citation>
    <scope>NUCLEOTIDE SEQUENCE [LARGE SCALE GENOMIC DNA]</scope>
    <source>
        <strain evidence="8 9">CBS 650.93</strain>
    </source>
</reference>
<keyword evidence="3" id="KW-0238">DNA-binding</keyword>
<evidence type="ECO:0000256" key="2">
    <source>
        <dbReference type="ARBA" id="ARBA00023015"/>
    </source>
</evidence>
<dbReference type="OrthoDB" id="1747771at2759"/>
<dbReference type="PANTHER" id="PTHR43374:SF1">
    <property type="entry name" value="FLAVIN PRENYLTRANSFERASE PAD1, MITOCHONDRIAL"/>
    <property type="match status" value="1"/>
</dbReference>
<keyword evidence="9" id="KW-1185">Reference proteome</keyword>
<feature type="domain" description="Zn(2)-C6 fungal-type" evidence="7">
    <location>
        <begin position="34"/>
        <end position="65"/>
    </location>
</feature>
<dbReference type="RefSeq" id="XP_013269351.1">
    <property type="nucleotide sequence ID" value="XM_013413897.1"/>
</dbReference>